<gene>
    <name evidence="2" type="ORF">M8445_12670</name>
</gene>
<organism evidence="2 3">
    <name type="scientific">Deinococcus aquaticus</name>
    <dbReference type="NCBI Taxonomy" id="328692"/>
    <lineage>
        <taxon>Bacteria</taxon>
        <taxon>Thermotogati</taxon>
        <taxon>Deinococcota</taxon>
        <taxon>Deinococci</taxon>
        <taxon>Deinococcales</taxon>
        <taxon>Deinococcaceae</taxon>
        <taxon>Deinococcus</taxon>
    </lineage>
</organism>
<proteinExistence type="predicted"/>
<feature type="compositionally biased region" description="Basic residues" evidence="1">
    <location>
        <begin position="1"/>
        <end position="11"/>
    </location>
</feature>
<evidence type="ECO:0000256" key="1">
    <source>
        <dbReference type="SAM" id="MobiDB-lite"/>
    </source>
</evidence>
<feature type="region of interest" description="Disordered" evidence="1">
    <location>
        <begin position="1"/>
        <end position="60"/>
    </location>
</feature>
<feature type="compositionally biased region" description="Polar residues" evidence="1">
    <location>
        <begin position="29"/>
        <end position="44"/>
    </location>
</feature>
<dbReference type="Pfam" id="PF08310">
    <property type="entry name" value="LGFP"/>
    <property type="match status" value="2"/>
</dbReference>
<protein>
    <submittedName>
        <fullName evidence="2">Uncharacterized protein</fullName>
    </submittedName>
</protein>
<feature type="region of interest" description="Disordered" evidence="1">
    <location>
        <begin position="254"/>
        <end position="273"/>
    </location>
</feature>
<evidence type="ECO:0000313" key="3">
    <source>
        <dbReference type="Proteomes" id="UP001217044"/>
    </source>
</evidence>
<sequence length="530" mass="56005">MHRDRQRRRPAAAHGTPGRDGGDRHDTTQHGATQNKVTHTTRLTVTDDETFGPHGPARVTRSGSLILDAAHPTHTDLTTGKCGGDAHLQLRVTYARTPGGTVTVHADARLFEGDPAHGPTAHDPAAHDRVPAGQVRFHGRVPSGQTRTLAARIRAADAKGQSGIGQLGISQLGIGDARVRVTVSNLRLDDTDPHGTLEAKARSLGAALTGPPTGPCEAVRGGHRRRYERCDLYFSPATGAHAVHGEIRRKYDARGGPDSDLALPVTDETTSPDGQGRFTHFQGNASVYWHPHTGPMIICGDLRAHWAASGWELGAYGYPTSDPLTSGPGECFSDLQGGVLYVADHAPREPATAHLSARDLLNAFSRALHRHVGGDPRLSVAAVTCAGVSGTAPDFTRSGNRTLTFRVTGRPDSGHWFIPEPAFELTIPVQVAATPPPDSRRAVTLIARQAGLIGIHAAPGQDAGATAHALLGHLTALFRAPIRLGVIPGHAGLLSVKVTAGGGLTLFFRPDERGWAAAALAQHTLDHLDF</sequence>
<evidence type="ECO:0000313" key="2">
    <source>
        <dbReference type="EMBL" id="WDA58191.1"/>
    </source>
</evidence>
<dbReference type="EMBL" id="CP115165">
    <property type="protein sequence ID" value="WDA58191.1"/>
    <property type="molecule type" value="Genomic_DNA"/>
</dbReference>
<dbReference type="InterPro" id="IPR013207">
    <property type="entry name" value="LGFP"/>
</dbReference>
<name>A0ABY7V028_9DEIO</name>
<dbReference type="RefSeq" id="WP_273988153.1">
    <property type="nucleotide sequence ID" value="NZ_BAABQT010000015.1"/>
</dbReference>
<reference evidence="2 3" key="1">
    <citation type="submission" date="2022-12" db="EMBL/GenBank/DDBJ databases">
        <title>Genome Sequence of Deinococcus aquaticus Type Strain PB314.</title>
        <authorList>
            <person name="Albert C."/>
            <person name="Hill J."/>
            <person name="Boren L."/>
            <person name="Scholz-Ng S."/>
            <person name="Fatema N."/>
            <person name="Grosso R."/>
            <person name="Soboslay E."/>
            <person name="Tuohy J."/>
        </authorList>
    </citation>
    <scope>NUCLEOTIDE SEQUENCE [LARGE SCALE GENOMIC DNA]</scope>
    <source>
        <strain evidence="2 3">PB-314</strain>
    </source>
</reference>
<dbReference type="Proteomes" id="UP001217044">
    <property type="component" value="Chromosome"/>
</dbReference>
<keyword evidence="3" id="KW-1185">Reference proteome</keyword>
<accession>A0ABY7V028</accession>